<gene>
    <name evidence="6 9" type="primary">rsmI</name>
    <name evidence="9" type="ORF">NMK_0920</name>
</gene>
<evidence type="ECO:0000256" key="3">
    <source>
        <dbReference type="ARBA" id="ARBA00022603"/>
    </source>
</evidence>
<accession>A0A2R5F9Q6</accession>
<comment type="catalytic activity">
    <reaction evidence="6">
        <text>cytidine(1402) in 16S rRNA + S-adenosyl-L-methionine = 2'-O-methylcytidine(1402) in 16S rRNA + S-adenosyl-L-homocysteine + H(+)</text>
        <dbReference type="Rhea" id="RHEA:42924"/>
        <dbReference type="Rhea" id="RHEA-COMP:10285"/>
        <dbReference type="Rhea" id="RHEA-COMP:10286"/>
        <dbReference type="ChEBI" id="CHEBI:15378"/>
        <dbReference type="ChEBI" id="CHEBI:57856"/>
        <dbReference type="ChEBI" id="CHEBI:59789"/>
        <dbReference type="ChEBI" id="CHEBI:74495"/>
        <dbReference type="ChEBI" id="CHEBI:82748"/>
        <dbReference type="EC" id="2.1.1.198"/>
    </reaction>
</comment>
<dbReference type="PANTHER" id="PTHR46111">
    <property type="entry name" value="RIBOSOMAL RNA SMALL SUBUNIT METHYLTRANSFERASE I"/>
    <property type="match status" value="1"/>
</dbReference>
<dbReference type="InterPro" id="IPR014776">
    <property type="entry name" value="4pyrrole_Mease_sub2"/>
</dbReference>
<organism evidence="9 10">
    <name type="scientific">Novimethylophilus kurashikiensis</name>
    <dbReference type="NCBI Taxonomy" id="1825523"/>
    <lineage>
        <taxon>Bacteria</taxon>
        <taxon>Pseudomonadati</taxon>
        <taxon>Pseudomonadota</taxon>
        <taxon>Betaproteobacteria</taxon>
        <taxon>Nitrosomonadales</taxon>
        <taxon>Methylophilaceae</taxon>
        <taxon>Novimethylophilus</taxon>
    </lineage>
</organism>
<dbReference type="InterPro" id="IPR000878">
    <property type="entry name" value="4pyrrol_Mease"/>
</dbReference>
<comment type="subcellular location">
    <subcellularLocation>
        <location evidence="6">Cytoplasm</location>
    </subcellularLocation>
</comment>
<evidence type="ECO:0000259" key="7">
    <source>
        <dbReference type="Pfam" id="PF00590"/>
    </source>
</evidence>
<evidence type="ECO:0000259" key="8">
    <source>
        <dbReference type="Pfam" id="PF23016"/>
    </source>
</evidence>
<dbReference type="InterPro" id="IPR018063">
    <property type="entry name" value="SAM_MeTrfase_RsmI_CS"/>
</dbReference>
<dbReference type="PROSITE" id="PS01296">
    <property type="entry name" value="RSMI"/>
    <property type="match status" value="1"/>
</dbReference>
<evidence type="ECO:0000256" key="5">
    <source>
        <dbReference type="ARBA" id="ARBA00022691"/>
    </source>
</evidence>
<keyword evidence="3 6" id="KW-0489">Methyltransferase</keyword>
<evidence type="ECO:0000256" key="4">
    <source>
        <dbReference type="ARBA" id="ARBA00022679"/>
    </source>
</evidence>
<feature type="domain" description="RsmI HTH" evidence="8">
    <location>
        <begin position="235"/>
        <end position="279"/>
    </location>
</feature>
<dbReference type="FunFam" id="3.40.1010.10:FF:000002">
    <property type="entry name" value="Ribosomal RNA small subunit methyltransferase I"/>
    <property type="match status" value="1"/>
</dbReference>
<reference evidence="9 10" key="1">
    <citation type="journal article" date="2018" name="Environ. Microbiol.">
        <title>Isolation and genomic characterization of Novimethylophilus kurashikiensis gen. nov. sp. nov., a new lanthanide-dependent methylotrophic species of Methylophilaceae.</title>
        <authorList>
            <person name="Lv H."/>
            <person name="Sahin N."/>
            <person name="Tani A."/>
        </authorList>
    </citation>
    <scope>NUCLEOTIDE SEQUENCE [LARGE SCALE GENOMIC DNA]</scope>
    <source>
        <strain evidence="9 10">La2-4</strain>
    </source>
</reference>
<dbReference type="InterPro" id="IPR035996">
    <property type="entry name" value="4pyrrol_Methylase_sf"/>
</dbReference>
<dbReference type="EMBL" id="BDOQ01000003">
    <property type="protein sequence ID" value="GBG13374.1"/>
    <property type="molecule type" value="Genomic_DNA"/>
</dbReference>
<dbReference type="Gene3D" id="3.40.1010.10">
    <property type="entry name" value="Cobalt-precorrin-4 Transmethylase, Domain 1"/>
    <property type="match status" value="1"/>
</dbReference>
<evidence type="ECO:0000256" key="2">
    <source>
        <dbReference type="ARBA" id="ARBA00022552"/>
    </source>
</evidence>
<dbReference type="AlphaFoldDB" id="A0A2R5F9Q6"/>
<dbReference type="CDD" id="cd11648">
    <property type="entry name" value="RsmI"/>
    <property type="match status" value="1"/>
</dbReference>
<name>A0A2R5F9Q6_9PROT</name>
<dbReference type="RefSeq" id="WP_109014584.1">
    <property type="nucleotide sequence ID" value="NZ_BDOQ01000003.1"/>
</dbReference>
<sequence>MNHSGTLYVVATPIGNLQDITLRALETLKSADVIAAEDTRHTSQLLNHFGIKTRLMAVHEHNERAAGEKILALLAEGLSVALVSDAGTPAVSDPGAVAVDIVRAAGYRVMPIPGASAAITALSAAGNLSPHFLFYGFLPTKSSQRRQALESLRNHPYSLIFYEAPHRIVESTVDMLGVFGADRQITFGRELTKTFETIHRCLLGEALAWLESDSNNQRGEFVVIVEAVPIAEEQAIEPDTQRTLELLLAELPLKQAVKLAADITGAKKNALYELALTLKSN</sequence>
<keyword evidence="2 6" id="KW-0698">rRNA processing</keyword>
<evidence type="ECO:0000256" key="1">
    <source>
        <dbReference type="ARBA" id="ARBA00022490"/>
    </source>
</evidence>
<dbReference type="InterPro" id="IPR053910">
    <property type="entry name" value="RsmI_HTH"/>
</dbReference>
<dbReference type="PIRSF" id="PIRSF005917">
    <property type="entry name" value="MTase_YraL"/>
    <property type="match status" value="1"/>
</dbReference>
<dbReference type="Proteomes" id="UP000245081">
    <property type="component" value="Unassembled WGS sequence"/>
</dbReference>
<dbReference type="InterPro" id="IPR014777">
    <property type="entry name" value="4pyrrole_Mease_sub1"/>
</dbReference>
<dbReference type="SUPFAM" id="SSF53790">
    <property type="entry name" value="Tetrapyrrole methylase"/>
    <property type="match status" value="1"/>
</dbReference>
<keyword evidence="4 6" id="KW-0808">Transferase</keyword>
<evidence type="ECO:0000313" key="9">
    <source>
        <dbReference type="EMBL" id="GBG13374.1"/>
    </source>
</evidence>
<protein>
    <recommendedName>
        <fullName evidence="6">Ribosomal RNA small subunit methyltransferase I</fullName>
        <ecNumber evidence="6">2.1.1.198</ecNumber>
    </recommendedName>
    <alternativeName>
        <fullName evidence="6">16S rRNA 2'-O-ribose C1402 methyltransferase</fullName>
    </alternativeName>
    <alternativeName>
        <fullName evidence="6">rRNA (cytidine-2'-O-)-methyltransferase RsmI</fullName>
    </alternativeName>
</protein>
<dbReference type="FunFam" id="3.30.950.10:FF:000002">
    <property type="entry name" value="Ribosomal RNA small subunit methyltransferase I"/>
    <property type="match status" value="1"/>
</dbReference>
<dbReference type="Pfam" id="PF00590">
    <property type="entry name" value="TP_methylase"/>
    <property type="match status" value="1"/>
</dbReference>
<evidence type="ECO:0000256" key="6">
    <source>
        <dbReference type="HAMAP-Rule" id="MF_01877"/>
    </source>
</evidence>
<dbReference type="GO" id="GO:0070677">
    <property type="term" value="F:rRNA (cytosine-2'-O-)-methyltransferase activity"/>
    <property type="evidence" value="ECO:0007669"/>
    <property type="project" value="UniProtKB-UniRule"/>
</dbReference>
<comment type="caution">
    <text evidence="9">The sequence shown here is derived from an EMBL/GenBank/DDBJ whole genome shotgun (WGS) entry which is preliminary data.</text>
</comment>
<proteinExistence type="inferred from homology"/>
<dbReference type="EC" id="2.1.1.198" evidence="6"/>
<comment type="function">
    <text evidence="6">Catalyzes the 2'-O-methylation of the ribose of cytidine 1402 (C1402) in 16S rRNA.</text>
</comment>
<dbReference type="OrthoDB" id="9809084at2"/>
<dbReference type="HAMAP" id="MF_01877">
    <property type="entry name" value="16SrRNA_methyltr_I"/>
    <property type="match status" value="1"/>
</dbReference>
<dbReference type="Pfam" id="PF23016">
    <property type="entry name" value="RsmI_C"/>
    <property type="match status" value="1"/>
</dbReference>
<dbReference type="NCBIfam" id="TIGR00096">
    <property type="entry name" value="16S rRNA (cytidine(1402)-2'-O)-methyltransferase"/>
    <property type="match status" value="1"/>
</dbReference>
<dbReference type="Gene3D" id="3.30.950.10">
    <property type="entry name" value="Methyltransferase, Cobalt-precorrin-4 Transmethylase, Domain 2"/>
    <property type="match status" value="1"/>
</dbReference>
<dbReference type="GO" id="GO:0005737">
    <property type="term" value="C:cytoplasm"/>
    <property type="evidence" value="ECO:0007669"/>
    <property type="project" value="UniProtKB-SubCell"/>
</dbReference>
<keyword evidence="5 6" id="KW-0949">S-adenosyl-L-methionine</keyword>
<keyword evidence="1 6" id="KW-0963">Cytoplasm</keyword>
<dbReference type="InterPro" id="IPR008189">
    <property type="entry name" value="rRNA_ssu_MeTfrase_I"/>
</dbReference>
<dbReference type="PANTHER" id="PTHR46111:SF1">
    <property type="entry name" value="RIBOSOMAL RNA SMALL SUBUNIT METHYLTRANSFERASE I"/>
    <property type="match status" value="1"/>
</dbReference>
<comment type="similarity">
    <text evidence="6">Belongs to the methyltransferase superfamily. RsmI family.</text>
</comment>
<keyword evidence="10" id="KW-1185">Reference proteome</keyword>
<feature type="domain" description="Tetrapyrrole methylase" evidence="7">
    <location>
        <begin position="6"/>
        <end position="206"/>
    </location>
</feature>
<evidence type="ECO:0000313" key="10">
    <source>
        <dbReference type="Proteomes" id="UP000245081"/>
    </source>
</evidence>